<sequence>MDENNEICEIIPSQKEKSKINVRGRAIINFYNGSHYLKKFVEHNHSPQSSNAIVAEIIGQIKQKARITRDKPSQIIQDITSSILQEYQPYMPSSNALHFQVERIIHGEPHPTKKALIEKEKRIVMVLNDKENRSIMEFLRGIAYNLML</sequence>
<proteinExistence type="predicted"/>
<dbReference type="Proteomes" id="UP001153678">
    <property type="component" value="Unassembled WGS sequence"/>
</dbReference>
<gene>
    <name evidence="1" type="ORF">FWILDA_LOCUS9639</name>
</gene>
<organism evidence="1 2">
    <name type="scientific">Funneliformis geosporum</name>
    <dbReference type="NCBI Taxonomy" id="1117311"/>
    <lineage>
        <taxon>Eukaryota</taxon>
        <taxon>Fungi</taxon>
        <taxon>Fungi incertae sedis</taxon>
        <taxon>Mucoromycota</taxon>
        <taxon>Glomeromycotina</taxon>
        <taxon>Glomeromycetes</taxon>
        <taxon>Glomerales</taxon>
        <taxon>Glomeraceae</taxon>
        <taxon>Funneliformis</taxon>
    </lineage>
</organism>
<keyword evidence="2" id="KW-1185">Reference proteome</keyword>
<protein>
    <submittedName>
        <fullName evidence="1">3734_t:CDS:1</fullName>
    </submittedName>
</protein>
<dbReference type="OrthoDB" id="2386348at2759"/>
<comment type="caution">
    <text evidence="1">The sequence shown here is derived from an EMBL/GenBank/DDBJ whole genome shotgun (WGS) entry which is preliminary data.</text>
</comment>
<dbReference type="EMBL" id="CAMKVN010002313">
    <property type="protein sequence ID" value="CAI2180554.1"/>
    <property type="molecule type" value="Genomic_DNA"/>
</dbReference>
<dbReference type="AlphaFoldDB" id="A0A9W4ST67"/>
<name>A0A9W4ST67_9GLOM</name>
<reference evidence="1" key="1">
    <citation type="submission" date="2022-08" db="EMBL/GenBank/DDBJ databases">
        <authorList>
            <person name="Kallberg Y."/>
            <person name="Tangrot J."/>
            <person name="Rosling A."/>
        </authorList>
    </citation>
    <scope>NUCLEOTIDE SEQUENCE</scope>
    <source>
        <strain evidence="1">Wild A</strain>
    </source>
</reference>
<evidence type="ECO:0000313" key="1">
    <source>
        <dbReference type="EMBL" id="CAI2180554.1"/>
    </source>
</evidence>
<accession>A0A9W4ST67</accession>
<evidence type="ECO:0000313" key="2">
    <source>
        <dbReference type="Proteomes" id="UP001153678"/>
    </source>
</evidence>